<keyword evidence="1" id="KW-0812">Transmembrane</keyword>
<evidence type="ECO:0000313" key="2">
    <source>
        <dbReference type="EMBL" id="PRQ28528.1"/>
    </source>
</evidence>
<sequence>MIDTFYPIKKRWRPGTPTFIFVYIGPPLPLLNLHLSPKLAEPSSSTIFSSICKYVVRLLLSVVRLLFISLFCCNFSFSYVV</sequence>
<name>A0A2P6Q2W5_ROSCH</name>
<dbReference type="AlphaFoldDB" id="A0A2P6Q2W5"/>
<dbReference type="Proteomes" id="UP000238479">
    <property type="component" value="Chromosome 5"/>
</dbReference>
<comment type="caution">
    <text evidence="2">The sequence shown here is derived from an EMBL/GenBank/DDBJ whole genome shotgun (WGS) entry which is preliminary data.</text>
</comment>
<feature type="transmembrane region" description="Helical" evidence="1">
    <location>
        <begin position="54"/>
        <end position="77"/>
    </location>
</feature>
<dbReference type="Gramene" id="PRQ28528">
    <property type="protein sequence ID" value="PRQ28528"/>
    <property type="gene ID" value="RchiOBHm_Chr5g0004001"/>
</dbReference>
<gene>
    <name evidence="2" type="ORF">RchiOBHm_Chr5g0004001</name>
</gene>
<keyword evidence="3" id="KW-1185">Reference proteome</keyword>
<keyword evidence="1" id="KW-1133">Transmembrane helix</keyword>
<organism evidence="2 3">
    <name type="scientific">Rosa chinensis</name>
    <name type="common">China rose</name>
    <dbReference type="NCBI Taxonomy" id="74649"/>
    <lineage>
        <taxon>Eukaryota</taxon>
        <taxon>Viridiplantae</taxon>
        <taxon>Streptophyta</taxon>
        <taxon>Embryophyta</taxon>
        <taxon>Tracheophyta</taxon>
        <taxon>Spermatophyta</taxon>
        <taxon>Magnoliopsida</taxon>
        <taxon>eudicotyledons</taxon>
        <taxon>Gunneridae</taxon>
        <taxon>Pentapetalae</taxon>
        <taxon>rosids</taxon>
        <taxon>fabids</taxon>
        <taxon>Rosales</taxon>
        <taxon>Rosaceae</taxon>
        <taxon>Rosoideae</taxon>
        <taxon>Rosoideae incertae sedis</taxon>
        <taxon>Rosa</taxon>
    </lineage>
</organism>
<evidence type="ECO:0000256" key="1">
    <source>
        <dbReference type="SAM" id="Phobius"/>
    </source>
</evidence>
<accession>A0A2P6Q2W5</accession>
<dbReference type="EMBL" id="PDCK01000043">
    <property type="protein sequence ID" value="PRQ28528.1"/>
    <property type="molecule type" value="Genomic_DNA"/>
</dbReference>
<protein>
    <submittedName>
        <fullName evidence="2">Uncharacterized protein</fullName>
    </submittedName>
</protein>
<reference evidence="2 3" key="1">
    <citation type="journal article" date="2018" name="Nat. Genet.">
        <title>The Rosa genome provides new insights in the design of modern roses.</title>
        <authorList>
            <person name="Bendahmane M."/>
        </authorList>
    </citation>
    <scope>NUCLEOTIDE SEQUENCE [LARGE SCALE GENOMIC DNA]</scope>
    <source>
        <strain evidence="3">cv. Old Blush</strain>
    </source>
</reference>
<keyword evidence="1" id="KW-0472">Membrane</keyword>
<proteinExistence type="predicted"/>
<evidence type="ECO:0000313" key="3">
    <source>
        <dbReference type="Proteomes" id="UP000238479"/>
    </source>
</evidence>